<feature type="region of interest" description="Disordered" evidence="1">
    <location>
        <begin position="80"/>
        <end position="119"/>
    </location>
</feature>
<dbReference type="AlphaFoldDB" id="A0AAV7MNH3"/>
<proteinExistence type="predicted"/>
<evidence type="ECO:0000313" key="3">
    <source>
        <dbReference type="Proteomes" id="UP001066276"/>
    </source>
</evidence>
<feature type="compositionally biased region" description="Basic residues" evidence="1">
    <location>
        <begin position="105"/>
        <end position="119"/>
    </location>
</feature>
<comment type="caution">
    <text evidence="2">The sequence shown here is derived from an EMBL/GenBank/DDBJ whole genome shotgun (WGS) entry which is preliminary data.</text>
</comment>
<sequence length="119" mass="13303">MDDSSKLWLALGSQVLCRDDVGEQENKFQWMGDTLDDEVPQNFGTDEYVNGIDKEVVTTEMTERTFDENGVVIDNVMGTRVRDEDGVDGEDGADNGANDDQTVLSKRKRSHHHGSKIIL</sequence>
<dbReference type="EMBL" id="JANPWB010000013">
    <property type="protein sequence ID" value="KAJ1104936.1"/>
    <property type="molecule type" value="Genomic_DNA"/>
</dbReference>
<organism evidence="2 3">
    <name type="scientific">Pleurodeles waltl</name>
    <name type="common">Iberian ribbed newt</name>
    <dbReference type="NCBI Taxonomy" id="8319"/>
    <lineage>
        <taxon>Eukaryota</taxon>
        <taxon>Metazoa</taxon>
        <taxon>Chordata</taxon>
        <taxon>Craniata</taxon>
        <taxon>Vertebrata</taxon>
        <taxon>Euteleostomi</taxon>
        <taxon>Amphibia</taxon>
        <taxon>Batrachia</taxon>
        <taxon>Caudata</taxon>
        <taxon>Salamandroidea</taxon>
        <taxon>Salamandridae</taxon>
        <taxon>Pleurodelinae</taxon>
        <taxon>Pleurodeles</taxon>
    </lineage>
</organism>
<evidence type="ECO:0000313" key="2">
    <source>
        <dbReference type="EMBL" id="KAJ1104936.1"/>
    </source>
</evidence>
<keyword evidence="3" id="KW-1185">Reference proteome</keyword>
<evidence type="ECO:0000256" key="1">
    <source>
        <dbReference type="SAM" id="MobiDB-lite"/>
    </source>
</evidence>
<accession>A0AAV7MNH3</accession>
<protein>
    <submittedName>
        <fullName evidence="2">Uncharacterized protein</fullName>
    </submittedName>
</protein>
<gene>
    <name evidence="2" type="ORF">NDU88_002344</name>
</gene>
<name>A0AAV7MNH3_PLEWA</name>
<dbReference type="Proteomes" id="UP001066276">
    <property type="component" value="Chromosome 9"/>
</dbReference>
<reference evidence="2" key="1">
    <citation type="journal article" date="2022" name="bioRxiv">
        <title>Sequencing and chromosome-scale assembly of the giantPleurodeles waltlgenome.</title>
        <authorList>
            <person name="Brown T."/>
            <person name="Elewa A."/>
            <person name="Iarovenko S."/>
            <person name="Subramanian E."/>
            <person name="Araus A.J."/>
            <person name="Petzold A."/>
            <person name="Susuki M."/>
            <person name="Suzuki K.-i.T."/>
            <person name="Hayashi T."/>
            <person name="Toyoda A."/>
            <person name="Oliveira C."/>
            <person name="Osipova E."/>
            <person name="Leigh N.D."/>
            <person name="Simon A."/>
            <person name="Yun M.H."/>
        </authorList>
    </citation>
    <scope>NUCLEOTIDE SEQUENCE</scope>
    <source>
        <strain evidence="2">20211129_DDA</strain>
        <tissue evidence="2">Liver</tissue>
    </source>
</reference>